<accession>A0A7W7SXG3</accession>
<dbReference type="EC" id="1.14.14.1" evidence="7"/>
<dbReference type="PANTHER" id="PTHR24305:SF166">
    <property type="entry name" value="CYTOCHROME P450 12A4, MITOCHONDRIAL-RELATED"/>
    <property type="match status" value="1"/>
</dbReference>
<comment type="similarity">
    <text evidence="2 6">Belongs to the cytochrome P450 family.</text>
</comment>
<evidence type="ECO:0000313" key="8">
    <source>
        <dbReference type="Proteomes" id="UP000578819"/>
    </source>
</evidence>
<evidence type="ECO:0000256" key="1">
    <source>
        <dbReference type="ARBA" id="ARBA00001971"/>
    </source>
</evidence>
<dbReference type="PROSITE" id="PS00086">
    <property type="entry name" value="CYTOCHROME_P450"/>
    <property type="match status" value="1"/>
</dbReference>
<dbReference type="InterPro" id="IPR001128">
    <property type="entry name" value="Cyt_P450"/>
</dbReference>
<dbReference type="AlphaFoldDB" id="A0A7W7SXG3"/>
<evidence type="ECO:0000313" key="7">
    <source>
        <dbReference type="EMBL" id="MBB4962112.1"/>
    </source>
</evidence>
<dbReference type="InterPro" id="IPR050121">
    <property type="entry name" value="Cytochrome_P450_monoxygenase"/>
</dbReference>
<protein>
    <submittedName>
        <fullName evidence="7">Unspecific monooxygenase</fullName>
        <ecNumber evidence="7">1.14.14.1</ecNumber>
    </submittedName>
</protein>
<evidence type="ECO:0000256" key="5">
    <source>
        <dbReference type="PIRSR" id="PIRSR602403-1"/>
    </source>
</evidence>
<keyword evidence="4 5" id="KW-0408">Iron</keyword>
<keyword evidence="3 5" id="KW-0479">Metal-binding</keyword>
<organism evidence="7 8">
    <name type="scientific">Micromonospora polyrhachis</name>
    <dbReference type="NCBI Taxonomy" id="1282883"/>
    <lineage>
        <taxon>Bacteria</taxon>
        <taxon>Bacillati</taxon>
        <taxon>Actinomycetota</taxon>
        <taxon>Actinomycetes</taxon>
        <taxon>Micromonosporales</taxon>
        <taxon>Micromonosporaceae</taxon>
        <taxon>Micromonospora</taxon>
    </lineage>
</organism>
<dbReference type="InterPro" id="IPR036396">
    <property type="entry name" value="Cyt_P450_sf"/>
</dbReference>
<dbReference type="PRINTS" id="PR00465">
    <property type="entry name" value="EP450IV"/>
</dbReference>
<dbReference type="InterPro" id="IPR002403">
    <property type="entry name" value="Cyt_P450_E_grp-IV"/>
</dbReference>
<keyword evidence="6 7" id="KW-0560">Oxidoreductase</keyword>
<keyword evidence="6 7" id="KW-0503">Monooxygenase</keyword>
<dbReference type="CDD" id="cd00302">
    <property type="entry name" value="cytochrome_P450"/>
    <property type="match status" value="1"/>
</dbReference>
<keyword evidence="8" id="KW-1185">Reference proteome</keyword>
<dbReference type="Proteomes" id="UP000578819">
    <property type="component" value="Unassembled WGS sequence"/>
</dbReference>
<dbReference type="RefSeq" id="WP_184538102.1">
    <property type="nucleotide sequence ID" value="NZ_JACHJW010000001.1"/>
</dbReference>
<dbReference type="SUPFAM" id="SSF48264">
    <property type="entry name" value="Cytochrome P450"/>
    <property type="match status" value="1"/>
</dbReference>
<evidence type="ECO:0000256" key="6">
    <source>
        <dbReference type="RuleBase" id="RU000461"/>
    </source>
</evidence>
<name>A0A7W7SXG3_9ACTN</name>
<dbReference type="Gene3D" id="1.10.630.10">
    <property type="entry name" value="Cytochrome P450"/>
    <property type="match status" value="1"/>
</dbReference>
<comment type="cofactor">
    <cofactor evidence="1 5">
        <name>heme</name>
        <dbReference type="ChEBI" id="CHEBI:30413"/>
    </cofactor>
</comment>
<dbReference type="Pfam" id="PF00067">
    <property type="entry name" value="p450"/>
    <property type="match status" value="1"/>
</dbReference>
<reference evidence="7 8" key="1">
    <citation type="submission" date="2020-08" db="EMBL/GenBank/DDBJ databases">
        <title>Sequencing the genomes of 1000 actinobacteria strains.</title>
        <authorList>
            <person name="Klenk H.-P."/>
        </authorList>
    </citation>
    <scope>NUCLEOTIDE SEQUENCE [LARGE SCALE GENOMIC DNA]</scope>
    <source>
        <strain evidence="7 8">DSM 45886</strain>
    </source>
</reference>
<dbReference type="PRINTS" id="PR00385">
    <property type="entry name" value="P450"/>
</dbReference>
<comment type="caution">
    <text evidence="7">The sequence shown here is derived from an EMBL/GenBank/DDBJ whole genome shotgun (WGS) entry which is preliminary data.</text>
</comment>
<evidence type="ECO:0000256" key="2">
    <source>
        <dbReference type="ARBA" id="ARBA00010617"/>
    </source>
</evidence>
<feature type="binding site" description="axial binding residue" evidence="5">
    <location>
        <position position="374"/>
    </location>
    <ligand>
        <name>heme</name>
        <dbReference type="ChEBI" id="CHEBI:30413"/>
    </ligand>
    <ligandPart>
        <name>Fe</name>
        <dbReference type="ChEBI" id="CHEBI:18248"/>
    </ligandPart>
</feature>
<evidence type="ECO:0000256" key="3">
    <source>
        <dbReference type="ARBA" id="ARBA00022723"/>
    </source>
</evidence>
<proteinExistence type="inferred from homology"/>
<gene>
    <name evidence="7" type="ORF">FHR38_005845</name>
</gene>
<dbReference type="GO" id="GO:0005506">
    <property type="term" value="F:iron ion binding"/>
    <property type="evidence" value="ECO:0007669"/>
    <property type="project" value="InterPro"/>
</dbReference>
<dbReference type="GO" id="GO:0020037">
    <property type="term" value="F:heme binding"/>
    <property type="evidence" value="ECO:0007669"/>
    <property type="project" value="InterPro"/>
</dbReference>
<evidence type="ECO:0000256" key="4">
    <source>
        <dbReference type="ARBA" id="ARBA00023004"/>
    </source>
</evidence>
<dbReference type="GO" id="GO:0016712">
    <property type="term" value="F:oxidoreductase activity, acting on paired donors, with incorporation or reduction of molecular oxygen, reduced flavin or flavoprotein as one donor, and incorporation of one atom of oxygen"/>
    <property type="evidence" value="ECO:0007669"/>
    <property type="project" value="UniProtKB-EC"/>
</dbReference>
<keyword evidence="5 6" id="KW-0349">Heme</keyword>
<sequence>MPGPKGLPYVGSALDYEDDPLGWMIRTRTEYGDVVRLDPESIVVHDPRLVHHVLVETNADFILDNSFVGGRRGRQELLDGLPEWMTVRRYLNRGLVRPVLLAHVGRIEQRMRRTVDALAGRDADLFDEAQRMLGAATADYCIGGGDDDVDAVARAVEEVFWASLDVTDSKESRLPIGPRPVARRARALNTNLVETLTDLVRRRRAESRPEQPRDVLDGLLDHPLNLPDREVVGVVRLLIVTSHGPAGAALSWCLLRLAEQPALLRAVRDEIITTPVHPDRLPGEDWPLTSAVLKETLRMHPPNWAMGRTVAVPTLLGPYRLPAGERVLFSPYLIHRDPRHWTDPEIFHPERWLAATRPHSEHAYLPFGAGTRVCPGARLGPVQLAIALATIVRDHSLSFPPLDTVQPATSTLLVPVHAVGRWSRLPGAAAERAATVTAERSGRSPTGP</sequence>
<dbReference type="PANTHER" id="PTHR24305">
    <property type="entry name" value="CYTOCHROME P450"/>
    <property type="match status" value="1"/>
</dbReference>
<dbReference type="InterPro" id="IPR017972">
    <property type="entry name" value="Cyt_P450_CS"/>
</dbReference>
<dbReference type="EMBL" id="JACHJW010000001">
    <property type="protein sequence ID" value="MBB4962112.1"/>
    <property type="molecule type" value="Genomic_DNA"/>
</dbReference>